<name>A0AAF0DRW9_9BASI</name>
<dbReference type="FunFam" id="3.30.160.60:FF:000624">
    <property type="entry name" value="zinc finger protein 697"/>
    <property type="match status" value="1"/>
</dbReference>
<dbReference type="EMBL" id="CP119951">
    <property type="protein sequence ID" value="WFC94272.1"/>
    <property type="molecule type" value="Genomic_DNA"/>
</dbReference>
<proteinExistence type="predicted"/>
<dbReference type="GO" id="GO:0005634">
    <property type="term" value="C:nucleus"/>
    <property type="evidence" value="ECO:0007669"/>
    <property type="project" value="UniProtKB-SubCell"/>
</dbReference>
<dbReference type="GO" id="GO:1990527">
    <property type="term" value="C:Tec1p-Ste12p-Dig1p complex"/>
    <property type="evidence" value="ECO:0007669"/>
    <property type="project" value="TreeGrafter"/>
</dbReference>
<comment type="subcellular location">
    <subcellularLocation>
        <location evidence="1">Nucleus</location>
    </subcellularLocation>
</comment>
<feature type="region of interest" description="Disordered" evidence="8">
    <location>
        <begin position="93"/>
        <end position="228"/>
    </location>
</feature>
<dbReference type="FunFam" id="3.30.160.60:FF:004170">
    <property type="match status" value="1"/>
</dbReference>
<dbReference type="InterPro" id="IPR013087">
    <property type="entry name" value="Znf_C2H2_type"/>
</dbReference>
<dbReference type="SMART" id="SM00355">
    <property type="entry name" value="ZnF_C2H2"/>
    <property type="match status" value="2"/>
</dbReference>
<dbReference type="PROSITE" id="PS50157">
    <property type="entry name" value="ZINC_FINGER_C2H2_2"/>
    <property type="match status" value="2"/>
</dbReference>
<accession>A0AAF0DRW9</accession>
<feature type="region of interest" description="Disordered" evidence="8">
    <location>
        <begin position="643"/>
        <end position="693"/>
    </location>
</feature>
<feature type="compositionally biased region" description="Basic and acidic residues" evidence="8">
    <location>
        <begin position="643"/>
        <end position="660"/>
    </location>
</feature>
<evidence type="ECO:0000256" key="5">
    <source>
        <dbReference type="ARBA" id="ARBA00022833"/>
    </source>
</evidence>
<keyword evidence="3" id="KW-0677">Repeat</keyword>
<feature type="compositionally biased region" description="Low complexity" evidence="8">
    <location>
        <begin position="28"/>
        <end position="47"/>
    </location>
</feature>
<evidence type="ECO:0000256" key="1">
    <source>
        <dbReference type="ARBA" id="ARBA00004123"/>
    </source>
</evidence>
<feature type="region of interest" description="Disordered" evidence="8">
    <location>
        <begin position="506"/>
        <end position="527"/>
    </location>
</feature>
<dbReference type="InterPro" id="IPR052127">
    <property type="entry name" value="STE12_transcription_factor"/>
</dbReference>
<keyword evidence="11" id="KW-1185">Reference proteome</keyword>
<keyword evidence="4 7" id="KW-0863">Zinc-finger</keyword>
<evidence type="ECO:0000256" key="6">
    <source>
        <dbReference type="ARBA" id="ARBA00023242"/>
    </source>
</evidence>
<evidence type="ECO:0000256" key="7">
    <source>
        <dbReference type="PROSITE-ProRule" id="PRU00042"/>
    </source>
</evidence>
<keyword evidence="6" id="KW-0539">Nucleus</keyword>
<dbReference type="PANTHER" id="PTHR47427">
    <property type="entry name" value="PROTEIN STE12"/>
    <property type="match status" value="1"/>
</dbReference>
<evidence type="ECO:0000256" key="3">
    <source>
        <dbReference type="ARBA" id="ARBA00022737"/>
    </source>
</evidence>
<evidence type="ECO:0000259" key="9">
    <source>
        <dbReference type="PROSITE" id="PS50157"/>
    </source>
</evidence>
<feature type="domain" description="C2H2-type" evidence="9">
    <location>
        <begin position="575"/>
        <end position="601"/>
    </location>
</feature>
<keyword evidence="2" id="KW-0479">Metal-binding</keyword>
<dbReference type="AlphaFoldDB" id="A0AAF0DRW9"/>
<reference evidence="10" key="1">
    <citation type="submission" date="2023-03" db="EMBL/GenBank/DDBJ databases">
        <title>Mating type loci evolution in Malassezia.</title>
        <authorList>
            <person name="Coelho M.A."/>
        </authorList>
    </citation>
    <scope>NUCLEOTIDE SEQUENCE</scope>
    <source>
        <strain evidence="10">CBS 14135</strain>
    </source>
</reference>
<dbReference type="GO" id="GO:0003700">
    <property type="term" value="F:DNA-binding transcription factor activity"/>
    <property type="evidence" value="ECO:0007669"/>
    <property type="project" value="TreeGrafter"/>
</dbReference>
<dbReference type="PROSITE" id="PS00028">
    <property type="entry name" value="ZINC_FINGER_C2H2_1"/>
    <property type="match status" value="1"/>
</dbReference>
<dbReference type="Proteomes" id="UP001216638">
    <property type="component" value="Chromosome 1"/>
</dbReference>
<dbReference type="PANTHER" id="PTHR47427:SF2">
    <property type="entry name" value="C2H2-TYPE DOMAIN-CONTAINING PROTEIN"/>
    <property type="match status" value="1"/>
</dbReference>
<organism evidence="10 11">
    <name type="scientific">Malassezia brasiliensis</name>
    <dbReference type="NCBI Taxonomy" id="1821822"/>
    <lineage>
        <taxon>Eukaryota</taxon>
        <taxon>Fungi</taxon>
        <taxon>Dikarya</taxon>
        <taxon>Basidiomycota</taxon>
        <taxon>Ustilaginomycotina</taxon>
        <taxon>Malasseziomycetes</taxon>
        <taxon>Malasseziales</taxon>
        <taxon>Malasseziaceae</taxon>
        <taxon>Malassezia</taxon>
    </lineage>
</organism>
<evidence type="ECO:0000313" key="10">
    <source>
        <dbReference type="EMBL" id="WFC94272.1"/>
    </source>
</evidence>
<keyword evidence="5" id="KW-0862">Zinc</keyword>
<evidence type="ECO:0000256" key="2">
    <source>
        <dbReference type="ARBA" id="ARBA00022723"/>
    </source>
</evidence>
<dbReference type="InterPro" id="IPR036236">
    <property type="entry name" value="Znf_C2H2_sf"/>
</dbReference>
<dbReference type="GO" id="GO:0008270">
    <property type="term" value="F:zinc ion binding"/>
    <property type="evidence" value="ECO:0007669"/>
    <property type="project" value="UniProtKB-KW"/>
</dbReference>
<protein>
    <recommendedName>
        <fullName evidence="9">C2H2-type domain-containing protein</fullName>
    </recommendedName>
</protein>
<feature type="compositionally biased region" description="Basic and acidic residues" evidence="8">
    <location>
        <begin position="596"/>
        <end position="605"/>
    </location>
</feature>
<feature type="region of interest" description="Disordered" evidence="8">
    <location>
        <begin position="244"/>
        <end position="311"/>
    </location>
</feature>
<feature type="compositionally biased region" description="Low complexity" evidence="8">
    <location>
        <begin position="176"/>
        <end position="197"/>
    </location>
</feature>
<sequence>MASEHASPLHSSLLLDHAEDGAHRESYDGPFGIPSSSPGGLSDPFGGVPIFPSLGLDTLQHEPPAQHTPFGAQSTSMLWQDVRQPVSEASTWTSYTYDSPGILSTQPQGGGAPPAPPPPERRGSEMLPSSVAELRLDTPSSQHTRPSVNSGSSQDTINEAPSASAHGSAPEARSIPSTPMTPMRPTTTGASSTTAPRPVYHDSHTNISPPVSSLDDDTPMKKTTDASADDTFRGSFLYELNATPPAMVPQGMPPMTPLTDARGSARDDARQQAGGARMHRSGPSIGSSSALSATPEYGSTHSIASSADLRSPGFPLDGTHVDMSPHRAATLPYGATELYGALHGHGAPFPPQIPFQMPPTTPMQHRASVPGPFKLDEPFGTPEQFMSPHAPAMPLTMSPGLLYFDQHTPDPKMLGRTASAPALYPNGMPSWPPEHDLGMYTPTQEPMSFPASPASVGTNLPVNSTAMARKCFTPYAKASPSPLLYGSPLEMDPYFGPNGMPTSKSMTALSSPGPMSPLASSARGRRRSQMTESISMPGDQMASLLDLDPAQTAVRVRGRNAGPPPLVVSSADKLHVCHCGRRFKRMEHLKRHNRTHTQERPHKCPVESCGKSFGRSDNLAQHLKTHYRPAGLVGRAAELLHTERPGSEAAQSRDRRHDPHAAAAAAASAAAASAAMATPPGPRHEASAEAASV</sequence>
<feature type="region of interest" description="Disordered" evidence="8">
    <location>
        <begin position="1"/>
        <end position="76"/>
    </location>
</feature>
<evidence type="ECO:0000256" key="8">
    <source>
        <dbReference type="SAM" id="MobiDB-lite"/>
    </source>
</evidence>
<feature type="domain" description="C2H2-type" evidence="9">
    <location>
        <begin position="602"/>
        <end position="626"/>
    </location>
</feature>
<feature type="compositionally biased region" description="Basic and acidic residues" evidence="8">
    <location>
        <begin position="16"/>
        <end position="27"/>
    </location>
</feature>
<feature type="compositionally biased region" description="Low complexity" evidence="8">
    <location>
        <begin position="661"/>
        <end position="677"/>
    </location>
</feature>
<evidence type="ECO:0000256" key="4">
    <source>
        <dbReference type="ARBA" id="ARBA00022771"/>
    </source>
</evidence>
<feature type="region of interest" description="Disordered" evidence="8">
    <location>
        <begin position="589"/>
        <end position="614"/>
    </location>
</feature>
<evidence type="ECO:0000313" key="11">
    <source>
        <dbReference type="Proteomes" id="UP001216638"/>
    </source>
</evidence>
<dbReference type="Gene3D" id="3.30.160.60">
    <property type="entry name" value="Classic Zinc Finger"/>
    <property type="match status" value="2"/>
</dbReference>
<dbReference type="Pfam" id="PF00096">
    <property type="entry name" value="zf-C2H2"/>
    <property type="match status" value="1"/>
</dbReference>
<dbReference type="GO" id="GO:1990526">
    <property type="term" value="C:Ste12p-Dig1p-Dig2p complex"/>
    <property type="evidence" value="ECO:0007669"/>
    <property type="project" value="TreeGrafter"/>
</dbReference>
<feature type="compositionally biased region" description="Polar residues" evidence="8">
    <location>
        <begin position="93"/>
        <end position="105"/>
    </location>
</feature>
<dbReference type="SUPFAM" id="SSF57667">
    <property type="entry name" value="beta-beta-alpha zinc fingers"/>
    <property type="match status" value="1"/>
</dbReference>
<gene>
    <name evidence="10" type="ORF">MBRA1_000900</name>
</gene>
<feature type="compositionally biased region" description="Polar residues" evidence="8">
    <location>
        <begin position="138"/>
        <end position="161"/>
    </location>
</feature>
<feature type="compositionally biased region" description="Low complexity" evidence="8">
    <location>
        <begin position="281"/>
        <end position="293"/>
    </location>
</feature>